<dbReference type="PANTHER" id="PTHR43537:SF24">
    <property type="entry name" value="GLUCONATE OPERON TRANSCRIPTIONAL REPRESSOR"/>
    <property type="match status" value="1"/>
</dbReference>
<dbReference type="Pfam" id="PF07729">
    <property type="entry name" value="FCD"/>
    <property type="match status" value="1"/>
</dbReference>
<name>A0A5B0EET5_9MICC</name>
<dbReference type="Gene3D" id="1.20.120.530">
    <property type="entry name" value="GntR ligand-binding domain-like"/>
    <property type="match status" value="1"/>
</dbReference>
<dbReference type="SUPFAM" id="SSF46785">
    <property type="entry name" value="Winged helix' DNA-binding domain"/>
    <property type="match status" value="1"/>
</dbReference>
<dbReference type="InterPro" id="IPR011711">
    <property type="entry name" value="GntR_C"/>
</dbReference>
<dbReference type="Gene3D" id="1.10.10.10">
    <property type="entry name" value="Winged helix-like DNA-binding domain superfamily/Winged helix DNA-binding domain"/>
    <property type="match status" value="1"/>
</dbReference>
<dbReference type="EMBL" id="VOBL01000008">
    <property type="protein sequence ID" value="KAA0977188.1"/>
    <property type="molecule type" value="Genomic_DNA"/>
</dbReference>
<gene>
    <name evidence="5" type="ORF">FQ154_09845</name>
</gene>
<evidence type="ECO:0000256" key="2">
    <source>
        <dbReference type="ARBA" id="ARBA00023125"/>
    </source>
</evidence>
<dbReference type="RefSeq" id="WP_149619563.1">
    <property type="nucleotide sequence ID" value="NZ_VOBL01000008.1"/>
</dbReference>
<reference evidence="5 6" key="1">
    <citation type="submission" date="2019-07" db="EMBL/GenBank/DDBJ databases">
        <title>Analysis of the biochemical properties, biological activity and biotechnological potential of siderophores and biosurfactants produced by Antarctic psychrotolerant bacteria.</title>
        <authorList>
            <person name="Styczynski M."/>
            <person name="Krucon T."/>
            <person name="Decewicz P."/>
            <person name="Dziewit L."/>
        </authorList>
    </citation>
    <scope>NUCLEOTIDE SEQUENCE [LARGE SCALE GENOMIC DNA]</scope>
    <source>
        <strain evidence="5 6">ANT_H27</strain>
    </source>
</reference>
<evidence type="ECO:0000313" key="5">
    <source>
        <dbReference type="EMBL" id="KAA0977188.1"/>
    </source>
</evidence>
<comment type="caution">
    <text evidence="5">The sequence shown here is derived from an EMBL/GenBank/DDBJ whole genome shotgun (WGS) entry which is preliminary data.</text>
</comment>
<dbReference type="PANTHER" id="PTHR43537">
    <property type="entry name" value="TRANSCRIPTIONAL REGULATOR, GNTR FAMILY"/>
    <property type="match status" value="1"/>
</dbReference>
<dbReference type="GO" id="GO:0003700">
    <property type="term" value="F:DNA-binding transcription factor activity"/>
    <property type="evidence" value="ECO:0007669"/>
    <property type="project" value="InterPro"/>
</dbReference>
<evidence type="ECO:0000256" key="1">
    <source>
        <dbReference type="ARBA" id="ARBA00023015"/>
    </source>
</evidence>
<dbReference type="InterPro" id="IPR008920">
    <property type="entry name" value="TF_FadR/GntR_C"/>
</dbReference>
<organism evidence="5 6">
    <name type="scientific">Paeniglutamicibacter gangotriensis</name>
    <dbReference type="NCBI Taxonomy" id="254787"/>
    <lineage>
        <taxon>Bacteria</taxon>
        <taxon>Bacillati</taxon>
        <taxon>Actinomycetota</taxon>
        <taxon>Actinomycetes</taxon>
        <taxon>Micrococcales</taxon>
        <taxon>Micrococcaceae</taxon>
        <taxon>Paeniglutamicibacter</taxon>
    </lineage>
</organism>
<evidence type="ECO:0000259" key="4">
    <source>
        <dbReference type="PROSITE" id="PS50949"/>
    </source>
</evidence>
<dbReference type="CDD" id="cd07377">
    <property type="entry name" value="WHTH_GntR"/>
    <property type="match status" value="1"/>
</dbReference>
<dbReference type="Pfam" id="PF00392">
    <property type="entry name" value="GntR"/>
    <property type="match status" value="1"/>
</dbReference>
<dbReference type="SUPFAM" id="SSF48008">
    <property type="entry name" value="GntR ligand-binding domain-like"/>
    <property type="match status" value="1"/>
</dbReference>
<keyword evidence="2" id="KW-0238">DNA-binding</keyword>
<protein>
    <submittedName>
        <fullName evidence="5">GntR family transcriptional regulator</fullName>
    </submittedName>
</protein>
<proteinExistence type="predicted"/>
<evidence type="ECO:0000256" key="3">
    <source>
        <dbReference type="ARBA" id="ARBA00023163"/>
    </source>
</evidence>
<dbReference type="GO" id="GO:0003677">
    <property type="term" value="F:DNA binding"/>
    <property type="evidence" value="ECO:0007669"/>
    <property type="project" value="UniProtKB-KW"/>
</dbReference>
<dbReference type="Proteomes" id="UP000323856">
    <property type="component" value="Unassembled WGS sequence"/>
</dbReference>
<dbReference type="SMART" id="SM00895">
    <property type="entry name" value="FCD"/>
    <property type="match status" value="1"/>
</dbReference>
<evidence type="ECO:0000313" key="6">
    <source>
        <dbReference type="Proteomes" id="UP000323856"/>
    </source>
</evidence>
<dbReference type="PROSITE" id="PS50949">
    <property type="entry name" value="HTH_GNTR"/>
    <property type="match status" value="1"/>
</dbReference>
<sequence length="213" mass="23219">MAVSAAFENESLSEKVKRTLVDRVVDGTYPPGTRLVELQLAREFGVSQAPVREALRELSSTRLVENIPRRGTFVRSASQDDLAEIYFVRLALEGTAAAAAYPALHADPAPLREALASMREAAANNDAHGIARYSTEFHRAVVAATGNRLMLEIWDSLFVEARTMATVVRGHVDLQAAAEAHAPIVEAFENGTANLCTELVIAHQHEYSILPQD</sequence>
<dbReference type="SMART" id="SM00345">
    <property type="entry name" value="HTH_GNTR"/>
    <property type="match status" value="1"/>
</dbReference>
<dbReference type="InterPro" id="IPR000524">
    <property type="entry name" value="Tscrpt_reg_HTH_GntR"/>
</dbReference>
<dbReference type="InterPro" id="IPR036388">
    <property type="entry name" value="WH-like_DNA-bd_sf"/>
</dbReference>
<dbReference type="OrthoDB" id="9816161at2"/>
<dbReference type="InterPro" id="IPR036390">
    <property type="entry name" value="WH_DNA-bd_sf"/>
</dbReference>
<dbReference type="AlphaFoldDB" id="A0A5B0EET5"/>
<keyword evidence="3" id="KW-0804">Transcription</keyword>
<keyword evidence="1" id="KW-0805">Transcription regulation</keyword>
<accession>A0A5B0EET5</accession>
<feature type="domain" description="HTH gntR-type" evidence="4">
    <location>
        <begin position="10"/>
        <end position="77"/>
    </location>
</feature>